<evidence type="ECO:0000256" key="13">
    <source>
        <dbReference type="ARBA" id="ARBA00023136"/>
    </source>
</evidence>
<dbReference type="RefSeq" id="WP_320004679.1">
    <property type="nucleotide sequence ID" value="NZ_JAUHJS010000005.1"/>
</dbReference>
<evidence type="ECO:0000256" key="18">
    <source>
        <dbReference type="SAM" id="Phobius"/>
    </source>
</evidence>
<organism evidence="21 22">
    <name type="scientific">Shiella aurantiaca</name>
    <dbReference type="NCBI Taxonomy" id="3058365"/>
    <lineage>
        <taxon>Bacteria</taxon>
        <taxon>Pseudomonadati</taxon>
        <taxon>Bacteroidota</taxon>
        <taxon>Cytophagia</taxon>
        <taxon>Cytophagales</taxon>
        <taxon>Shiellaceae</taxon>
        <taxon>Shiella</taxon>
    </lineage>
</organism>
<evidence type="ECO:0000256" key="14">
    <source>
        <dbReference type="ARBA" id="ARBA00023268"/>
    </source>
</evidence>
<dbReference type="InterPro" id="IPR012338">
    <property type="entry name" value="Beta-lactam/transpept-like"/>
</dbReference>
<evidence type="ECO:0000256" key="10">
    <source>
        <dbReference type="ARBA" id="ARBA00022801"/>
    </source>
</evidence>
<keyword evidence="13 18" id="KW-0472">Membrane</keyword>
<comment type="similarity">
    <text evidence="3">In the C-terminal section; belongs to the transpeptidase family.</text>
</comment>
<accession>A0ABT8F6Y6</accession>
<evidence type="ECO:0000256" key="12">
    <source>
        <dbReference type="ARBA" id="ARBA00022984"/>
    </source>
</evidence>
<comment type="subcellular location">
    <subcellularLocation>
        <location evidence="1">Cell membrane</location>
    </subcellularLocation>
</comment>
<keyword evidence="15" id="KW-0961">Cell wall biogenesis/degradation</keyword>
<comment type="catalytic activity">
    <reaction evidence="16">
        <text>Preferential cleavage: (Ac)2-L-Lys-D-Ala-|-D-Ala. Also transpeptidation of peptidyl-alanyl moieties that are N-acyl substituents of D-alanine.</text>
        <dbReference type="EC" id="3.4.16.4"/>
    </reaction>
</comment>
<evidence type="ECO:0000256" key="5">
    <source>
        <dbReference type="ARBA" id="ARBA00022475"/>
    </source>
</evidence>
<evidence type="ECO:0000256" key="16">
    <source>
        <dbReference type="ARBA" id="ARBA00034000"/>
    </source>
</evidence>
<dbReference type="InterPro" id="IPR050396">
    <property type="entry name" value="Glycosyltr_51/Transpeptidase"/>
</dbReference>
<comment type="pathway">
    <text evidence="2">Cell wall biogenesis; peptidoglycan biosynthesis.</text>
</comment>
<comment type="caution">
    <text evidence="21">The sequence shown here is derived from an EMBL/GenBank/DDBJ whole genome shotgun (WGS) entry which is preliminary data.</text>
</comment>
<dbReference type="PANTHER" id="PTHR32282">
    <property type="entry name" value="BINDING PROTEIN TRANSPEPTIDASE, PUTATIVE-RELATED"/>
    <property type="match status" value="1"/>
</dbReference>
<evidence type="ECO:0000256" key="4">
    <source>
        <dbReference type="ARBA" id="ARBA00007739"/>
    </source>
</evidence>
<keyword evidence="5" id="KW-1003">Cell membrane</keyword>
<dbReference type="Pfam" id="PF00912">
    <property type="entry name" value="Transgly"/>
    <property type="match status" value="1"/>
</dbReference>
<keyword evidence="6" id="KW-0121">Carboxypeptidase</keyword>
<keyword evidence="12" id="KW-0573">Peptidoglycan synthesis</keyword>
<dbReference type="InterPro" id="IPR001264">
    <property type="entry name" value="Glyco_trans_51"/>
</dbReference>
<keyword evidence="7" id="KW-0645">Protease</keyword>
<protein>
    <submittedName>
        <fullName evidence="21">Transglycosylase domain-containing protein</fullName>
    </submittedName>
</protein>
<evidence type="ECO:0000256" key="7">
    <source>
        <dbReference type="ARBA" id="ARBA00022670"/>
    </source>
</evidence>
<evidence type="ECO:0000256" key="17">
    <source>
        <dbReference type="ARBA" id="ARBA00049902"/>
    </source>
</evidence>
<feature type="transmembrane region" description="Helical" evidence="18">
    <location>
        <begin position="14"/>
        <end position="34"/>
    </location>
</feature>
<dbReference type="InterPro" id="IPR036950">
    <property type="entry name" value="PBP_transglycosylase"/>
</dbReference>
<reference evidence="21" key="1">
    <citation type="submission" date="2023-06" db="EMBL/GenBank/DDBJ databases">
        <title>Cytophagales bacterium Strain LB-30, isolated from soil.</title>
        <authorList>
            <person name="Liu B."/>
        </authorList>
    </citation>
    <scope>NUCLEOTIDE SEQUENCE</scope>
    <source>
        <strain evidence="21">LB-30</strain>
    </source>
</reference>
<dbReference type="Gene3D" id="1.10.3810.10">
    <property type="entry name" value="Biosynthetic peptidoglycan transglycosylase-like"/>
    <property type="match status" value="1"/>
</dbReference>
<evidence type="ECO:0000313" key="21">
    <source>
        <dbReference type="EMBL" id="MDN4166145.1"/>
    </source>
</evidence>
<dbReference type="Pfam" id="PF00905">
    <property type="entry name" value="Transpeptidase"/>
    <property type="match status" value="1"/>
</dbReference>
<keyword evidence="18" id="KW-0812">Transmembrane</keyword>
<keyword evidence="10" id="KW-0378">Hydrolase</keyword>
<comment type="catalytic activity">
    <reaction evidence="17">
        <text>[GlcNAc-(1-&gt;4)-Mur2Ac(oyl-L-Ala-gamma-D-Glu-L-Lys-D-Ala-D-Ala)](n)-di-trans,octa-cis-undecaprenyl diphosphate + beta-D-GlcNAc-(1-&gt;4)-Mur2Ac(oyl-L-Ala-gamma-D-Glu-L-Lys-D-Ala-D-Ala)-di-trans,octa-cis-undecaprenyl diphosphate = [GlcNAc-(1-&gt;4)-Mur2Ac(oyl-L-Ala-gamma-D-Glu-L-Lys-D-Ala-D-Ala)](n+1)-di-trans,octa-cis-undecaprenyl diphosphate + di-trans,octa-cis-undecaprenyl diphosphate + H(+)</text>
        <dbReference type="Rhea" id="RHEA:23708"/>
        <dbReference type="Rhea" id="RHEA-COMP:9602"/>
        <dbReference type="Rhea" id="RHEA-COMP:9603"/>
        <dbReference type="ChEBI" id="CHEBI:15378"/>
        <dbReference type="ChEBI" id="CHEBI:58405"/>
        <dbReference type="ChEBI" id="CHEBI:60033"/>
        <dbReference type="ChEBI" id="CHEBI:78435"/>
        <dbReference type="EC" id="2.4.99.28"/>
    </reaction>
</comment>
<keyword evidence="8" id="KW-0328">Glycosyltransferase</keyword>
<evidence type="ECO:0000256" key="9">
    <source>
        <dbReference type="ARBA" id="ARBA00022679"/>
    </source>
</evidence>
<feature type="domain" description="Glycosyl transferase family 51" evidence="20">
    <location>
        <begin position="71"/>
        <end position="254"/>
    </location>
</feature>
<proteinExistence type="inferred from homology"/>
<dbReference type="InterPro" id="IPR023346">
    <property type="entry name" value="Lysozyme-like_dom_sf"/>
</dbReference>
<evidence type="ECO:0000256" key="6">
    <source>
        <dbReference type="ARBA" id="ARBA00022645"/>
    </source>
</evidence>
<evidence type="ECO:0000256" key="3">
    <source>
        <dbReference type="ARBA" id="ARBA00007090"/>
    </source>
</evidence>
<sequence>MTAPKKSTSIYKKIGISLWIVFLSFIILFPLYIYSVSINFLNLYGDLPSYSALENPENDLSSELYSADGVLLGKYFRENRSQITYEDLSPNLINALIATEDYRFEKHSGIDLRSLFRVFFRSLLLGQDAGGGSTLTQQIAKNLFKTRESDGLLSDVPVIKMVIIKTKEWIVAVQLEKSYTKKELLAMYLNTADFGSNAYGVKVAAKTYFNKGVDSLNIQEAAMLSGMLQAPSRYNPSRNPETALFRRNTVLGQLKKYGFLTTAEFDSIKALPIELEYKVENHNQGLATYFRSVIKWFLLDWSKQHGYDLYESGLRIYTTIDSRMQRYAEEAVNEHMGALQKLFDEHWAGQNPWIDDNGKEIKNFIEDQAKKTDRYKSLVAHYGEDSDSVDIIMNKAIPMKVFSWEGEKDTLMSPLDSLRYYKKFLHAGFMAMDPHTGHIKAWVGGINHKYFKYDHVKQGRRQPGSTFKPIVYAAAIDNGYTPCYEVIDAPVTFPRPGQNPPSWTPSNFSGVFTGEKMTIRQAMAKSVNSITAYIMKKIGPETVVDYAKRMGIESPLDPVPALCLGTSDVSIYELIGAYSTFVNKGFWTEPFYITRIEDKNGNVLQEFFPKTGEALSEETAYLMTYMLRGATEEWGGTALGLSRELRSDNQIGAKTGTTQNASDGWFVGITEQLSAGIWVGGDERTIHFKDRSLGQGARMALPAYEKFMRKVYADKDLGYVKQPFKEPLKPLSTQLDCSKYAGNTLEADSLNTMEAFDENEIF</sequence>
<name>A0ABT8F6Y6_9BACT</name>
<feature type="domain" description="Penicillin-binding protein transpeptidase" evidence="19">
    <location>
        <begin position="428"/>
        <end position="672"/>
    </location>
</feature>
<evidence type="ECO:0000256" key="15">
    <source>
        <dbReference type="ARBA" id="ARBA00023316"/>
    </source>
</evidence>
<evidence type="ECO:0000256" key="1">
    <source>
        <dbReference type="ARBA" id="ARBA00004236"/>
    </source>
</evidence>
<dbReference type="PANTHER" id="PTHR32282:SF11">
    <property type="entry name" value="PENICILLIN-BINDING PROTEIN 1B"/>
    <property type="match status" value="1"/>
</dbReference>
<gene>
    <name evidence="21" type="ORF">QWY31_11570</name>
</gene>
<keyword evidence="22" id="KW-1185">Reference proteome</keyword>
<keyword evidence="9" id="KW-0808">Transferase</keyword>
<dbReference type="Proteomes" id="UP001168552">
    <property type="component" value="Unassembled WGS sequence"/>
</dbReference>
<evidence type="ECO:0000256" key="8">
    <source>
        <dbReference type="ARBA" id="ARBA00022676"/>
    </source>
</evidence>
<dbReference type="EMBL" id="JAUHJS010000005">
    <property type="protein sequence ID" value="MDN4166145.1"/>
    <property type="molecule type" value="Genomic_DNA"/>
</dbReference>
<keyword evidence="14" id="KW-0511">Multifunctional enzyme</keyword>
<comment type="similarity">
    <text evidence="4">In the N-terminal section; belongs to the glycosyltransferase 51 family.</text>
</comment>
<dbReference type="InterPro" id="IPR001460">
    <property type="entry name" value="PCN-bd_Tpept"/>
</dbReference>
<evidence type="ECO:0000259" key="19">
    <source>
        <dbReference type="Pfam" id="PF00905"/>
    </source>
</evidence>
<keyword evidence="11" id="KW-0133">Cell shape</keyword>
<evidence type="ECO:0000313" key="22">
    <source>
        <dbReference type="Proteomes" id="UP001168552"/>
    </source>
</evidence>
<dbReference type="SUPFAM" id="SSF53955">
    <property type="entry name" value="Lysozyme-like"/>
    <property type="match status" value="1"/>
</dbReference>
<dbReference type="SUPFAM" id="SSF56601">
    <property type="entry name" value="beta-lactamase/transpeptidase-like"/>
    <property type="match status" value="1"/>
</dbReference>
<evidence type="ECO:0000256" key="2">
    <source>
        <dbReference type="ARBA" id="ARBA00004752"/>
    </source>
</evidence>
<evidence type="ECO:0000256" key="11">
    <source>
        <dbReference type="ARBA" id="ARBA00022960"/>
    </source>
</evidence>
<keyword evidence="18" id="KW-1133">Transmembrane helix</keyword>
<dbReference type="Gene3D" id="3.40.710.10">
    <property type="entry name" value="DD-peptidase/beta-lactamase superfamily"/>
    <property type="match status" value="2"/>
</dbReference>
<evidence type="ECO:0000259" key="20">
    <source>
        <dbReference type="Pfam" id="PF00912"/>
    </source>
</evidence>